<evidence type="ECO:0000256" key="4">
    <source>
        <dbReference type="PIRSR" id="PIRSR006278-1"/>
    </source>
</evidence>
<organism evidence="7 8">
    <name type="scientific">Hungatella hathewayi</name>
    <dbReference type="NCBI Taxonomy" id="154046"/>
    <lineage>
        <taxon>Bacteria</taxon>
        <taxon>Bacillati</taxon>
        <taxon>Bacillota</taxon>
        <taxon>Clostridia</taxon>
        <taxon>Lachnospirales</taxon>
        <taxon>Lachnospiraceae</taxon>
        <taxon>Hungatella</taxon>
    </lineage>
</organism>
<comment type="caution">
    <text evidence="7">The sequence shown here is derived from an EMBL/GenBank/DDBJ whole genome shotgun (WGS) entry which is preliminary data.</text>
</comment>
<evidence type="ECO:0000256" key="5">
    <source>
        <dbReference type="PIRSR" id="PIRSR006278-2"/>
    </source>
</evidence>
<evidence type="ECO:0000259" key="6">
    <source>
        <dbReference type="Pfam" id="PF00291"/>
    </source>
</evidence>
<dbReference type="PANTHER" id="PTHR43780">
    <property type="entry name" value="1-AMINOCYCLOPROPANE-1-CARBOXYLATE DEAMINASE-RELATED"/>
    <property type="match status" value="1"/>
</dbReference>
<proteinExistence type="inferred from homology"/>
<dbReference type="SUPFAM" id="SSF53686">
    <property type="entry name" value="Tryptophan synthase beta subunit-like PLP-dependent enzymes"/>
    <property type="match status" value="1"/>
</dbReference>
<dbReference type="Proteomes" id="UP000263014">
    <property type="component" value="Unassembled WGS sequence"/>
</dbReference>
<accession>A0A374P699</accession>
<dbReference type="InterPro" id="IPR001926">
    <property type="entry name" value="TrpB-like_PALP"/>
</dbReference>
<dbReference type="Gene3D" id="3.40.50.1100">
    <property type="match status" value="2"/>
</dbReference>
<evidence type="ECO:0000256" key="3">
    <source>
        <dbReference type="ARBA" id="ARBA00022898"/>
    </source>
</evidence>
<evidence type="ECO:0000256" key="2">
    <source>
        <dbReference type="ARBA" id="ARBA00008639"/>
    </source>
</evidence>
<dbReference type="PIRSF" id="PIRSF006278">
    <property type="entry name" value="ACCD_DCysDesulf"/>
    <property type="match status" value="1"/>
</dbReference>
<dbReference type="PANTHER" id="PTHR43780:SF2">
    <property type="entry name" value="1-AMINOCYCLOPROPANE-1-CARBOXYLATE DEAMINASE-RELATED"/>
    <property type="match status" value="1"/>
</dbReference>
<evidence type="ECO:0000313" key="8">
    <source>
        <dbReference type="Proteomes" id="UP000263014"/>
    </source>
</evidence>
<reference evidence="7 8" key="1">
    <citation type="submission" date="2018-08" db="EMBL/GenBank/DDBJ databases">
        <title>A genome reference for cultivated species of the human gut microbiota.</title>
        <authorList>
            <person name="Zou Y."/>
            <person name="Xue W."/>
            <person name="Luo G."/>
        </authorList>
    </citation>
    <scope>NUCLEOTIDE SEQUENCE [LARGE SCALE GENOMIC DNA]</scope>
    <source>
        <strain evidence="7 8">TM09-12</strain>
    </source>
</reference>
<dbReference type="EMBL" id="QSON01000007">
    <property type="protein sequence ID" value="RGJ02835.1"/>
    <property type="molecule type" value="Genomic_DNA"/>
</dbReference>
<gene>
    <name evidence="7" type="ORF">DXD79_16965</name>
</gene>
<evidence type="ECO:0000313" key="7">
    <source>
        <dbReference type="EMBL" id="RGJ02835.1"/>
    </source>
</evidence>
<dbReference type="Pfam" id="PF00291">
    <property type="entry name" value="PALP"/>
    <property type="match status" value="1"/>
</dbReference>
<name>A0A374P699_9FIRM</name>
<comment type="similarity">
    <text evidence="2">Belongs to the ACC deaminase/D-cysteine desulfhydrase family.</text>
</comment>
<feature type="active site" description="Nucleophile" evidence="4">
    <location>
        <position position="60"/>
    </location>
</feature>
<sequence length="309" mass="34466">MGNTIIQYLGSVSGNKTYIKRDDLIPLSFGGNKARKAFNFFREIDAGNYDCVVTYGSSSSNHCRIISNMAIMRGMECFIISPQESSAPTFNSQMMRVFGAKITIVPVGEVHDTIENKLRELKENGRAPYFIAGGGHGNLGTQAYVDCYKEIREYEAEQKMHFDYVFFATGTGTTQAGLVCGQLIYKDPRKIVGISIARANPGGRQVVLDSIQEYLTEKEMVISKECIEACVIVDDSYIGPGYGQSNEEIRQTIREMLIHNGIPMDATYTGKAYAGMKKYIKEHGIYNANILFIHTGGVPLFFDELRFLK</sequence>
<dbReference type="GO" id="GO:0019148">
    <property type="term" value="F:D-cysteine desulfhydrase activity"/>
    <property type="evidence" value="ECO:0007669"/>
    <property type="project" value="TreeGrafter"/>
</dbReference>
<keyword evidence="3 5" id="KW-0663">Pyridoxal phosphate</keyword>
<feature type="domain" description="Tryptophan synthase beta chain-like PALP" evidence="6">
    <location>
        <begin position="3"/>
        <end position="296"/>
    </location>
</feature>
<comment type="cofactor">
    <cofactor evidence="1">
        <name>pyridoxal 5'-phosphate</name>
        <dbReference type="ChEBI" id="CHEBI:597326"/>
    </cofactor>
</comment>
<protein>
    <submittedName>
        <fullName evidence="7">Pyridoxal-phosphate dependent enzyme</fullName>
    </submittedName>
</protein>
<dbReference type="InterPro" id="IPR027278">
    <property type="entry name" value="ACCD_DCysDesulf"/>
</dbReference>
<dbReference type="RefSeq" id="WP_117632549.1">
    <property type="nucleotide sequence ID" value="NZ_QSON01000007.1"/>
</dbReference>
<feature type="modified residue" description="N6-(pyridoxal phosphate)lysine" evidence="5">
    <location>
        <position position="33"/>
    </location>
</feature>
<evidence type="ECO:0000256" key="1">
    <source>
        <dbReference type="ARBA" id="ARBA00001933"/>
    </source>
</evidence>
<dbReference type="AlphaFoldDB" id="A0A374P699"/>
<dbReference type="InterPro" id="IPR036052">
    <property type="entry name" value="TrpB-like_PALP_sf"/>
</dbReference>
<dbReference type="GO" id="GO:1901605">
    <property type="term" value="P:alpha-amino acid metabolic process"/>
    <property type="evidence" value="ECO:0007669"/>
    <property type="project" value="UniProtKB-ARBA"/>
</dbReference>